<name>A0ABD1QKF9_9LAMI</name>
<reference evidence="3" key="1">
    <citation type="submission" date="2024-07" db="EMBL/GenBank/DDBJ databases">
        <title>Two chromosome-level genome assemblies of Korean endemic species Abeliophyllum distichum and Forsythia ovata (Oleaceae).</title>
        <authorList>
            <person name="Jang H."/>
        </authorList>
    </citation>
    <scope>NUCLEOTIDE SEQUENCE [LARGE SCALE GENOMIC DNA]</scope>
</reference>
<dbReference type="InterPro" id="IPR053151">
    <property type="entry name" value="RNase_H-like"/>
</dbReference>
<comment type="caution">
    <text evidence="2">The sequence shown here is derived from an EMBL/GenBank/DDBJ whole genome shotgun (WGS) entry which is preliminary data.</text>
</comment>
<dbReference type="AlphaFoldDB" id="A0ABD1QKF9"/>
<dbReference type="PANTHER" id="PTHR47723">
    <property type="entry name" value="OS05G0353850 PROTEIN"/>
    <property type="match status" value="1"/>
</dbReference>
<sequence>MNATRIIKRTHHLVESLLKAGIIHADRKRVTYPVAVTWKKPKDRWSKLNTDGALKGCGLATGGGVIRNELGDITWGFYDFYGTCSILEAELKAVAIGLQLCW</sequence>
<dbReference type="Pfam" id="PF13456">
    <property type="entry name" value="RVT_3"/>
    <property type="match status" value="1"/>
</dbReference>
<dbReference type="EMBL" id="JBFOLK010000011">
    <property type="protein sequence ID" value="KAL2476703.1"/>
    <property type="molecule type" value="Genomic_DNA"/>
</dbReference>
<keyword evidence="3" id="KW-1185">Reference proteome</keyword>
<dbReference type="InterPro" id="IPR002156">
    <property type="entry name" value="RNaseH_domain"/>
</dbReference>
<dbReference type="Proteomes" id="UP001604336">
    <property type="component" value="Unassembled WGS sequence"/>
</dbReference>
<evidence type="ECO:0000313" key="2">
    <source>
        <dbReference type="EMBL" id="KAL2476703.1"/>
    </source>
</evidence>
<proteinExistence type="predicted"/>
<dbReference type="InterPro" id="IPR044730">
    <property type="entry name" value="RNase_H-like_dom_plant"/>
</dbReference>
<protein>
    <recommendedName>
        <fullName evidence="1">RNase H type-1 domain-containing protein</fullName>
    </recommendedName>
</protein>
<dbReference type="InterPro" id="IPR036397">
    <property type="entry name" value="RNaseH_sf"/>
</dbReference>
<evidence type="ECO:0000313" key="3">
    <source>
        <dbReference type="Proteomes" id="UP001604336"/>
    </source>
</evidence>
<feature type="domain" description="RNase H type-1" evidence="1">
    <location>
        <begin position="49"/>
        <end position="102"/>
    </location>
</feature>
<gene>
    <name evidence="2" type="ORF">Adt_37439</name>
</gene>
<dbReference type="CDD" id="cd06222">
    <property type="entry name" value="RNase_H_like"/>
    <property type="match status" value="1"/>
</dbReference>
<organism evidence="2 3">
    <name type="scientific">Abeliophyllum distichum</name>
    <dbReference type="NCBI Taxonomy" id="126358"/>
    <lineage>
        <taxon>Eukaryota</taxon>
        <taxon>Viridiplantae</taxon>
        <taxon>Streptophyta</taxon>
        <taxon>Embryophyta</taxon>
        <taxon>Tracheophyta</taxon>
        <taxon>Spermatophyta</taxon>
        <taxon>Magnoliopsida</taxon>
        <taxon>eudicotyledons</taxon>
        <taxon>Gunneridae</taxon>
        <taxon>Pentapetalae</taxon>
        <taxon>asterids</taxon>
        <taxon>lamiids</taxon>
        <taxon>Lamiales</taxon>
        <taxon>Oleaceae</taxon>
        <taxon>Forsythieae</taxon>
        <taxon>Abeliophyllum</taxon>
    </lineage>
</organism>
<evidence type="ECO:0000259" key="1">
    <source>
        <dbReference type="Pfam" id="PF13456"/>
    </source>
</evidence>
<accession>A0ABD1QKF9</accession>
<dbReference type="Gene3D" id="3.30.420.10">
    <property type="entry name" value="Ribonuclease H-like superfamily/Ribonuclease H"/>
    <property type="match status" value="1"/>
</dbReference>
<dbReference type="PANTHER" id="PTHR47723:SF19">
    <property type="entry name" value="POLYNUCLEOTIDYL TRANSFERASE, RIBONUCLEASE H-LIKE SUPERFAMILY PROTEIN"/>
    <property type="match status" value="1"/>
</dbReference>